<gene>
    <name evidence="1" type="ORF">EBBID32_34290</name>
</gene>
<comment type="caution">
    <text evidence="1">The sequence shown here is derived from an EMBL/GenBank/DDBJ whole genome shotgun (WGS) entry which is preliminary data.</text>
</comment>
<dbReference type="EMBL" id="CAVK010000170">
    <property type="protein sequence ID" value="CCW19067.1"/>
    <property type="molecule type" value="Genomic_DNA"/>
</dbReference>
<organism evidence="1 2">
    <name type="scientific">Sphingobium indicum BiD32</name>
    <dbReference type="NCBI Taxonomy" id="1301087"/>
    <lineage>
        <taxon>Bacteria</taxon>
        <taxon>Pseudomonadati</taxon>
        <taxon>Pseudomonadota</taxon>
        <taxon>Alphaproteobacteria</taxon>
        <taxon>Sphingomonadales</taxon>
        <taxon>Sphingomonadaceae</taxon>
        <taxon>Sphingobium</taxon>
    </lineage>
</organism>
<accession>N1MTS9</accession>
<name>N1MTS9_9SPHN</name>
<protein>
    <submittedName>
        <fullName evidence="1">Uncharacterized protein</fullName>
    </submittedName>
</protein>
<reference evidence="2" key="2">
    <citation type="submission" date="2013-04" db="EMBL/GenBank/DDBJ databases">
        <title>Bisphenol A degrading Sphingobium sp. strain BiD32.</title>
        <authorList>
            <person name="Nielsen J.L."/>
            <person name="Zhou N.A."/>
            <person name="Kjeldal H."/>
        </authorList>
    </citation>
    <scope>NUCLEOTIDE SEQUENCE [LARGE SCALE GENOMIC DNA]</scope>
    <source>
        <strain evidence="2">BiD32</strain>
    </source>
</reference>
<keyword evidence="2" id="KW-1185">Reference proteome</keyword>
<evidence type="ECO:0000313" key="1">
    <source>
        <dbReference type="EMBL" id="CCW19067.1"/>
    </source>
</evidence>
<dbReference type="Proteomes" id="UP000013201">
    <property type="component" value="Unassembled WGS sequence"/>
</dbReference>
<evidence type="ECO:0000313" key="2">
    <source>
        <dbReference type="Proteomes" id="UP000013201"/>
    </source>
</evidence>
<sequence>MLDGICPQIIGLRSHLLNVHDQRTNLNTPFLNIYDILMYAFV</sequence>
<proteinExistence type="predicted"/>
<dbReference type="AlphaFoldDB" id="N1MTS9"/>
<reference evidence="1 2" key="1">
    <citation type="submission" date="2013-03" db="EMBL/GenBank/DDBJ databases">
        <authorList>
            <person name="Le V."/>
        </authorList>
    </citation>
    <scope>NUCLEOTIDE SEQUENCE [LARGE SCALE GENOMIC DNA]</scope>
    <source>
        <strain evidence="1 2">BiD32</strain>
    </source>
</reference>